<feature type="domain" description="HTH arsR-type" evidence="4">
    <location>
        <begin position="12"/>
        <end position="106"/>
    </location>
</feature>
<reference evidence="5 6" key="1">
    <citation type="submission" date="2021-01" db="EMBL/GenBank/DDBJ databases">
        <title>Whole genome shotgun sequence of Cellulomonas phragmiteti NBRC 110785.</title>
        <authorList>
            <person name="Komaki H."/>
            <person name="Tamura T."/>
        </authorList>
    </citation>
    <scope>NUCLEOTIDE SEQUENCE [LARGE SCALE GENOMIC DNA]</scope>
    <source>
        <strain evidence="5 6">NBRC 110785</strain>
    </source>
</reference>
<dbReference type="CDD" id="cd00090">
    <property type="entry name" value="HTH_ARSR"/>
    <property type="match status" value="1"/>
</dbReference>
<keyword evidence="2" id="KW-0238">DNA-binding</keyword>
<comment type="caution">
    <text evidence="5">The sequence shown here is derived from an EMBL/GenBank/DDBJ whole genome shotgun (WGS) entry which is preliminary data.</text>
</comment>
<dbReference type="PRINTS" id="PR00778">
    <property type="entry name" value="HTHARSR"/>
</dbReference>
<proteinExistence type="predicted"/>
<dbReference type="PANTHER" id="PTHR43132:SF8">
    <property type="entry name" value="HTH-TYPE TRANSCRIPTIONAL REGULATOR KMTR"/>
    <property type="match status" value="1"/>
</dbReference>
<accession>A0ABQ4DQE6</accession>
<dbReference type="InterPro" id="IPR036388">
    <property type="entry name" value="WH-like_DNA-bd_sf"/>
</dbReference>
<evidence type="ECO:0000313" key="6">
    <source>
        <dbReference type="Proteomes" id="UP000614741"/>
    </source>
</evidence>
<dbReference type="InterPro" id="IPR051011">
    <property type="entry name" value="Metal_resp_trans_reg"/>
</dbReference>
<dbReference type="PROSITE" id="PS50987">
    <property type="entry name" value="HTH_ARSR_2"/>
    <property type="match status" value="1"/>
</dbReference>
<evidence type="ECO:0000259" key="4">
    <source>
        <dbReference type="PROSITE" id="PS50987"/>
    </source>
</evidence>
<keyword evidence="1" id="KW-0805">Transcription regulation</keyword>
<protein>
    <submittedName>
        <fullName evidence="5">Transcriptional regulator, ArsR family protein</fullName>
    </submittedName>
</protein>
<evidence type="ECO:0000256" key="1">
    <source>
        <dbReference type="ARBA" id="ARBA00023015"/>
    </source>
</evidence>
<organism evidence="5 6">
    <name type="scientific">Cellulomonas phragmiteti</name>
    <dbReference type="NCBI Taxonomy" id="478780"/>
    <lineage>
        <taxon>Bacteria</taxon>
        <taxon>Bacillati</taxon>
        <taxon>Actinomycetota</taxon>
        <taxon>Actinomycetes</taxon>
        <taxon>Micrococcales</taxon>
        <taxon>Cellulomonadaceae</taxon>
        <taxon>Cellulomonas</taxon>
    </lineage>
</organism>
<dbReference type="RefSeq" id="WP_203675860.1">
    <property type="nucleotide sequence ID" value="NZ_BONP01000030.1"/>
</dbReference>
<dbReference type="Pfam" id="PF12840">
    <property type="entry name" value="HTH_20"/>
    <property type="match status" value="1"/>
</dbReference>
<dbReference type="PANTHER" id="PTHR43132">
    <property type="entry name" value="ARSENICAL RESISTANCE OPERON REPRESSOR ARSR-RELATED"/>
    <property type="match status" value="1"/>
</dbReference>
<evidence type="ECO:0000256" key="2">
    <source>
        <dbReference type="ARBA" id="ARBA00023125"/>
    </source>
</evidence>
<gene>
    <name evidence="5" type="ORF">Cph01nite_33370</name>
</gene>
<name>A0ABQ4DQE6_9CELL</name>
<dbReference type="InterPro" id="IPR036390">
    <property type="entry name" value="WH_DNA-bd_sf"/>
</dbReference>
<dbReference type="EMBL" id="BONP01000030">
    <property type="protein sequence ID" value="GIG41575.1"/>
    <property type="molecule type" value="Genomic_DNA"/>
</dbReference>
<dbReference type="InterPro" id="IPR011991">
    <property type="entry name" value="ArsR-like_HTH"/>
</dbReference>
<keyword evidence="3" id="KW-0804">Transcription</keyword>
<dbReference type="Gene3D" id="1.10.10.10">
    <property type="entry name" value="Winged helix-like DNA-binding domain superfamily/Winged helix DNA-binding domain"/>
    <property type="match status" value="1"/>
</dbReference>
<keyword evidence="6" id="KW-1185">Reference proteome</keyword>
<dbReference type="NCBIfam" id="NF033788">
    <property type="entry name" value="HTH_metalloreg"/>
    <property type="match status" value="1"/>
</dbReference>
<evidence type="ECO:0000313" key="5">
    <source>
        <dbReference type="EMBL" id="GIG41575.1"/>
    </source>
</evidence>
<evidence type="ECO:0000256" key="3">
    <source>
        <dbReference type="ARBA" id="ARBA00023163"/>
    </source>
</evidence>
<dbReference type="SUPFAM" id="SSF46785">
    <property type="entry name" value="Winged helix' DNA-binding domain"/>
    <property type="match status" value="1"/>
</dbReference>
<sequence>MTVVQTRSRDVPADVELDQAVVVLRLLADRTRLSVLAMLDGTEMSVSAIADALERPGPAISQHLAKLRAGRLVTARREGTTVYYGQPDEHVAALVTNVLQHTEHLLHEVPPHHRRPV</sequence>
<dbReference type="InterPro" id="IPR001845">
    <property type="entry name" value="HTH_ArsR_DNA-bd_dom"/>
</dbReference>
<dbReference type="Proteomes" id="UP000614741">
    <property type="component" value="Unassembled WGS sequence"/>
</dbReference>
<dbReference type="SMART" id="SM00418">
    <property type="entry name" value="HTH_ARSR"/>
    <property type="match status" value="1"/>
</dbReference>